<name>A0ABD1E412_HYPHA</name>
<reference evidence="1 2" key="1">
    <citation type="submission" date="2024-05" db="EMBL/GenBank/DDBJ databases">
        <title>Genetic variation in Jamaican populations of the coffee berry borer (Hypothenemus hampei).</title>
        <authorList>
            <person name="Errbii M."/>
            <person name="Myrie A."/>
        </authorList>
    </citation>
    <scope>NUCLEOTIDE SEQUENCE [LARGE SCALE GENOMIC DNA]</scope>
    <source>
        <strain evidence="1">JA-Hopewell-2020-01-JO</strain>
        <tissue evidence="1">Whole body</tissue>
    </source>
</reference>
<protein>
    <submittedName>
        <fullName evidence="1">Uncharacterized protein</fullName>
    </submittedName>
</protein>
<dbReference type="AlphaFoldDB" id="A0ABD1E412"/>
<evidence type="ECO:0000313" key="2">
    <source>
        <dbReference type="Proteomes" id="UP001566132"/>
    </source>
</evidence>
<dbReference type="Proteomes" id="UP001566132">
    <property type="component" value="Unassembled WGS sequence"/>
</dbReference>
<organism evidence="1 2">
    <name type="scientific">Hypothenemus hampei</name>
    <name type="common">Coffee berry borer</name>
    <dbReference type="NCBI Taxonomy" id="57062"/>
    <lineage>
        <taxon>Eukaryota</taxon>
        <taxon>Metazoa</taxon>
        <taxon>Ecdysozoa</taxon>
        <taxon>Arthropoda</taxon>
        <taxon>Hexapoda</taxon>
        <taxon>Insecta</taxon>
        <taxon>Pterygota</taxon>
        <taxon>Neoptera</taxon>
        <taxon>Endopterygota</taxon>
        <taxon>Coleoptera</taxon>
        <taxon>Polyphaga</taxon>
        <taxon>Cucujiformia</taxon>
        <taxon>Curculionidae</taxon>
        <taxon>Scolytinae</taxon>
        <taxon>Hypothenemus</taxon>
    </lineage>
</organism>
<gene>
    <name evidence="1" type="ORF">ABEB36_014322</name>
</gene>
<proteinExistence type="predicted"/>
<comment type="caution">
    <text evidence="1">The sequence shown here is derived from an EMBL/GenBank/DDBJ whole genome shotgun (WGS) entry which is preliminary data.</text>
</comment>
<accession>A0ABD1E412</accession>
<evidence type="ECO:0000313" key="1">
    <source>
        <dbReference type="EMBL" id="KAL1489426.1"/>
    </source>
</evidence>
<sequence length="126" mass="14529">MRVVCKKIAHAKPLIKDLRLSSIQAHQKSISARRISILHSQSVPHYTVQDIINLYYKETTEIDEKIKIDRPSTITKADKKALPRIVKTSRRSNTKEITVLRRDNIAKEVSLSATKKNYPKDRILII</sequence>
<keyword evidence="2" id="KW-1185">Reference proteome</keyword>
<dbReference type="EMBL" id="JBDJPC010000012">
    <property type="protein sequence ID" value="KAL1489426.1"/>
    <property type="molecule type" value="Genomic_DNA"/>
</dbReference>